<accession>A0A7I4C1J4</accession>
<keyword evidence="3" id="KW-0807">Transducer</keyword>
<dbReference type="InterPro" id="IPR027417">
    <property type="entry name" value="P-loop_NTPase"/>
</dbReference>
<evidence type="ECO:0000256" key="4">
    <source>
        <dbReference type="PIRSR" id="PIRSR601019-1"/>
    </source>
</evidence>
<protein>
    <submittedName>
        <fullName evidence="7">Uncharacterized protein</fullName>
    </submittedName>
</protein>
<name>A0A7I4C1J4_PHYPA</name>
<reference evidence="7 8" key="1">
    <citation type="journal article" date="2008" name="Science">
        <title>The Physcomitrella genome reveals evolutionary insights into the conquest of land by plants.</title>
        <authorList>
            <person name="Rensing S."/>
            <person name="Lang D."/>
            <person name="Zimmer A."/>
            <person name="Terry A."/>
            <person name="Salamov A."/>
            <person name="Shapiro H."/>
            <person name="Nishiyama T."/>
            <person name="Perroud P.-F."/>
            <person name="Lindquist E."/>
            <person name="Kamisugi Y."/>
            <person name="Tanahashi T."/>
            <person name="Sakakibara K."/>
            <person name="Fujita T."/>
            <person name="Oishi K."/>
            <person name="Shin-I T."/>
            <person name="Kuroki Y."/>
            <person name="Toyoda A."/>
            <person name="Suzuki Y."/>
            <person name="Hashimoto A."/>
            <person name="Yamaguchi K."/>
            <person name="Sugano A."/>
            <person name="Kohara Y."/>
            <person name="Fujiyama A."/>
            <person name="Anterola A."/>
            <person name="Aoki S."/>
            <person name="Ashton N."/>
            <person name="Barbazuk W.B."/>
            <person name="Barker E."/>
            <person name="Bennetzen J."/>
            <person name="Bezanilla M."/>
            <person name="Blankenship R."/>
            <person name="Cho S.H."/>
            <person name="Dutcher S."/>
            <person name="Estelle M."/>
            <person name="Fawcett J.A."/>
            <person name="Gundlach H."/>
            <person name="Hanada K."/>
            <person name="Heyl A."/>
            <person name="Hicks K.A."/>
            <person name="Hugh J."/>
            <person name="Lohr M."/>
            <person name="Mayer K."/>
            <person name="Melkozernov A."/>
            <person name="Murata T."/>
            <person name="Nelson D."/>
            <person name="Pils B."/>
            <person name="Prigge M."/>
            <person name="Reiss B."/>
            <person name="Renner T."/>
            <person name="Rombauts S."/>
            <person name="Rushton P."/>
            <person name="Sanderfoot A."/>
            <person name="Schween G."/>
            <person name="Shiu S.-H."/>
            <person name="Stueber K."/>
            <person name="Theodoulou F.L."/>
            <person name="Tu H."/>
            <person name="Van de Peer Y."/>
            <person name="Verrier P.J."/>
            <person name="Waters E."/>
            <person name="Wood A."/>
            <person name="Yang L."/>
            <person name="Cove D."/>
            <person name="Cuming A."/>
            <person name="Hasebe M."/>
            <person name="Lucas S."/>
            <person name="Mishler D.B."/>
            <person name="Reski R."/>
            <person name="Grigoriev I."/>
            <person name="Quatrano R.S."/>
            <person name="Boore J.L."/>
        </authorList>
    </citation>
    <scope>NUCLEOTIDE SEQUENCE [LARGE SCALE GENOMIC DNA]</scope>
    <source>
        <strain evidence="7 8">cv. Gransden 2004</strain>
    </source>
</reference>
<dbReference type="CDD" id="cd00066">
    <property type="entry name" value="G-alpha"/>
    <property type="match status" value="1"/>
</dbReference>
<evidence type="ECO:0000256" key="6">
    <source>
        <dbReference type="SAM" id="MobiDB-lite"/>
    </source>
</evidence>
<dbReference type="InParanoid" id="A0A7I4C1J4"/>
<dbReference type="GO" id="GO:0003924">
    <property type="term" value="F:GTPase activity"/>
    <property type="evidence" value="ECO:0000318"/>
    <property type="project" value="GO_Central"/>
</dbReference>
<evidence type="ECO:0000313" key="8">
    <source>
        <dbReference type="Proteomes" id="UP000006727"/>
    </source>
</evidence>
<feature type="binding site" evidence="4">
    <location>
        <begin position="1059"/>
        <end position="1062"/>
    </location>
    <ligand>
        <name>GTP</name>
        <dbReference type="ChEBI" id="CHEBI:37565"/>
    </ligand>
</feature>
<dbReference type="GO" id="GO:0001664">
    <property type="term" value="F:G protein-coupled receptor binding"/>
    <property type="evidence" value="ECO:0000318"/>
    <property type="project" value="GO_Central"/>
</dbReference>
<dbReference type="Gramene" id="Pp3c1_38970V3.2">
    <property type="protein sequence ID" value="Pp3c1_38970V3.2"/>
    <property type="gene ID" value="Pp3c1_38970"/>
</dbReference>
<dbReference type="PANTHER" id="PTHR10218">
    <property type="entry name" value="GTP-BINDING PROTEIN ALPHA SUBUNIT"/>
    <property type="match status" value="1"/>
</dbReference>
<dbReference type="FunCoup" id="A0A7I4C1J4">
    <property type="interactions" value="2496"/>
</dbReference>
<dbReference type="AlphaFoldDB" id="A0A7I4C1J4"/>
<dbReference type="GO" id="GO:0005525">
    <property type="term" value="F:GTP binding"/>
    <property type="evidence" value="ECO:0007669"/>
    <property type="project" value="UniProtKB-KW"/>
</dbReference>
<dbReference type="Pfam" id="PF00503">
    <property type="entry name" value="G-alpha"/>
    <property type="match status" value="1"/>
</dbReference>
<dbReference type="InterPro" id="IPR011025">
    <property type="entry name" value="GproteinA_insert"/>
</dbReference>
<feature type="region of interest" description="Disordered" evidence="6">
    <location>
        <begin position="230"/>
        <end position="252"/>
    </location>
</feature>
<dbReference type="GO" id="GO:0005737">
    <property type="term" value="C:cytoplasm"/>
    <property type="evidence" value="ECO:0000318"/>
    <property type="project" value="GO_Central"/>
</dbReference>
<dbReference type="GO" id="GO:0005834">
    <property type="term" value="C:heterotrimeric G-protein complex"/>
    <property type="evidence" value="ECO:0000318"/>
    <property type="project" value="GO_Central"/>
</dbReference>
<feature type="binding site" evidence="5">
    <location>
        <position position="781"/>
    </location>
    <ligand>
        <name>Mg(2+)</name>
        <dbReference type="ChEBI" id="CHEBI:18420"/>
    </ligand>
</feature>
<dbReference type="PRINTS" id="PR00318">
    <property type="entry name" value="GPROTEINA"/>
</dbReference>
<dbReference type="InterPro" id="IPR001019">
    <property type="entry name" value="Gprotein_alpha_su"/>
</dbReference>
<reference evidence="7" key="3">
    <citation type="submission" date="2020-12" db="UniProtKB">
        <authorList>
            <consortium name="EnsemblPlants"/>
        </authorList>
    </citation>
    <scope>IDENTIFICATION</scope>
</reference>
<evidence type="ECO:0000256" key="1">
    <source>
        <dbReference type="ARBA" id="ARBA00022741"/>
    </source>
</evidence>
<dbReference type="FunFam" id="3.40.50.300:FF:000720">
    <property type="entry name" value="Guanine nucleotide-binding protein G(k) subunit alpha"/>
    <property type="match status" value="1"/>
</dbReference>
<keyword evidence="5" id="KW-0479">Metal-binding</keyword>
<proteinExistence type="predicted"/>
<dbReference type="SUPFAM" id="SSF52540">
    <property type="entry name" value="P-loop containing nucleoside triphosphate hydrolases"/>
    <property type="match status" value="1"/>
</dbReference>
<organism evidence="7 8">
    <name type="scientific">Physcomitrium patens</name>
    <name type="common">Spreading-leaved earth moss</name>
    <name type="synonym">Physcomitrella patens</name>
    <dbReference type="NCBI Taxonomy" id="3218"/>
    <lineage>
        <taxon>Eukaryota</taxon>
        <taxon>Viridiplantae</taxon>
        <taxon>Streptophyta</taxon>
        <taxon>Embryophyta</taxon>
        <taxon>Bryophyta</taxon>
        <taxon>Bryophytina</taxon>
        <taxon>Bryopsida</taxon>
        <taxon>Funariidae</taxon>
        <taxon>Funariales</taxon>
        <taxon>Funariaceae</taxon>
        <taxon>Physcomitrium</taxon>
    </lineage>
</organism>
<feature type="compositionally biased region" description="Polar residues" evidence="6">
    <location>
        <begin position="85"/>
        <end position="106"/>
    </location>
</feature>
<keyword evidence="1 4" id="KW-0547">Nucleotide-binding</keyword>
<dbReference type="PROSITE" id="PS51882">
    <property type="entry name" value="G_ALPHA"/>
    <property type="match status" value="1"/>
</dbReference>
<feature type="binding site" evidence="4">
    <location>
        <position position="1129"/>
    </location>
    <ligand>
        <name>GTP</name>
        <dbReference type="ChEBI" id="CHEBI:37565"/>
    </ligand>
</feature>
<reference evidence="7 8" key="2">
    <citation type="journal article" date="2018" name="Plant J.">
        <title>The Physcomitrella patens chromosome-scale assembly reveals moss genome structure and evolution.</title>
        <authorList>
            <person name="Lang D."/>
            <person name="Ullrich K.K."/>
            <person name="Murat F."/>
            <person name="Fuchs J."/>
            <person name="Jenkins J."/>
            <person name="Haas F.B."/>
            <person name="Piednoel M."/>
            <person name="Gundlach H."/>
            <person name="Van Bel M."/>
            <person name="Meyberg R."/>
            <person name="Vives C."/>
            <person name="Morata J."/>
            <person name="Symeonidi A."/>
            <person name="Hiss M."/>
            <person name="Muchero W."/>
            <person name="Kamisugi Y."/>
            <person name="Saleh O."/>
            <person name="Blanc G."/>
            <person name="Decker E.L."/>
            <person name="van Gessel N."/>
            <person name="Grimwood J."/>
            <person name="Hayes R.D."/>
            <person name="Graham S.W."/>
            <person name="Gunter L.E."/>
            <person name="McDaniel S.F."/>
            <person name="Hoernstein S.N.W."/>
            <person name="Larsson A."/>
            <person name="Li F.W."/>
            <person name="Perroud P.F."/>
            <person name="Phillips J."/>
            <person name="Ranjan P."/>
            <person name="Rokshar D.S."/>
            <person name="Rothfels C.J."/>
            <person name="Schneider L."/>
            <person name="Shu S."/>
            <person name="Stevenson D.W."/>
            <person name="Thummler F."/>
            <person name="Tillich M."/>
            <person name="Villarreal Aguilar J.C."/>
            <person name="Widiez T."/>
            <person name="Wong G.K."/>
            <person name="Wymore A."/>
            <person name="Zhang Y."/>
            <person name="Zimmer A.D."/>
            <person name="Quatrano R.S."/>
            <person name="Mayer K.F.X."/>
            <person name="Goodstein D."/>
            <person name="Casacuberta J.M."/>
            <person name="Vandepoele K."/>
            <person name="Reski R."/>
            <person name="Cuming A.C."/>
            <person name="Tuskan G.A."/>
            <person name="Maumus F."/>
            <person name="Salse J."/>
            <person name="Schmutz J."/>
            <person name="Rensing S.A."/>
        </authorList>
    </citation>
    <scope>NUCLEOTIDE SEQUENCE [LARGE SCALE GENOMIC DNA]</scope>
    <source>
        <strain evidence="7 8">cv. Gransden 2004</strain>
    </source>
</reference>
<evidence type="ECO:0000256" key="3">
    <source>
        <dbReference type="ARBA" id="ARBA00023224"/>
    </source>
</evidence>
<dbReference type="EnsemblPlants" id="Pp3c1_38970V3.2">
    <property type="protein sequence ID" value="Pp3c1_38970V3.2"/>
    <property type="gene ID" value="Pp3c1_38970"/>
</dbReference>
<dbReference type="Gene3D" id="3.40.50.300">
    <property type="entry name" value="P-loop containing nucleotide triphosphate hydrolases"/>
    <property type="match status" value="1"/>
</dbReference>
<feature type="region of interest" description="Disordered" evidence="6">
    <location>
        <begin position="61"/>
        <end position="151"/>
    </location>
</feature>
<dbReference type="SMART" id="SM00275">
    <property type="entry name" value="G_alpha"/>
    <property type="match status" value="1"/>
</dbReference>
<dbReference type="GO" id="GO:0031683">
    <property type="term" value="F:G-protein beta/gamma-subunit complex binding"/>
    <property type="evidence" value="ECO:0000318"/>
    <property type="project" value="GO_Central"/>
</dbReference>
<evidence type="ECO:0000256" key="5">
    <source>
        <dbReference type="PIRSR" id="PIRSR601019-2"/>
    </source>
</evidence>
<sequence length="1213" mass="134172">MTIGAKQVWPESSSSNGETLNLPMCWKALVFASTFGLWCRSYASLVQYSPTGEMKYRRRNEAGELDGSRAQPTTILGGQFGASTGGQASNGDDSMESSLEGTSALTTREHLNGGGSSRIYSQFHNSNAEPEPSSVAARLKQQALDNPQQEQSVDDLLNSIGVSLHANQKELDYSMAVDYGGPDKKDGFSKYKLSNSSHSGIKRCQTSDSIPVAVALSRIGNKHYMSNKSRSIMQPSTQPQTNLSPPTVAPHASREGFVFPTLDKEVDTSIDLGSKSLEPQEPSGNVSEVLDASIGDRSEEMAEPSHRMKLSSLESSQDISNGPFGVPSFSSAASTPVEMSVAKGESVFDTPQQIPGEKIPKELVQGLQTDYPGDDEIESRTIDVPSFSVTTVDATIPSQVILQKSSSLHSGESSASVSPSLSVVLATTGLVANAPYTDESFNGEFNRSGADESSVMYSPESIQINSGFYTPKSYDSVEERSELVNIANHGGDRPAIPPVLPWKKGGCAGCGKGNLLLEKEYCMACGAKYCGSCVLQAMGSMPEGRKCISCLGQPIAGPRRPYIGKPSRLLRHLLSPLEVQQIMKAEKECPANQLRPEQVVVNNRPLSHEELAVLLGCQLPPGRLKPGKYWYDGQTGLWGKEGHRPDRIVTPSLKVGGNLQPNASNGKTQVFMNGRELGKLELKMLKFAGVNCVPNTLLWVEHDGSYSEEGFKNVKGNIWAKEGNLWEKASIKLLYPFFSLPTPRSTNVNDCERHSNRFLGLADPLKVHKLLLLGHEGSGRSTIFKQAKILYNDGFTPEEYASFKTLIQANIYKYMAILLEGREHFEEEDDELANVSAKNHLDDTSVVSKENGDPSSSQPEPNLKELSDWFMDNMVCGNLESMSTSTSAHLQDHASKIEQLWLSSAVQATFQRRSELPFLPDLASFFLNRVVDVCRSDYEPAEIDILRTEGLSQGSGLVQIEITLDDNPGSWQDVDTTTGLDRYQVIRVGGKGMSDRHKWLDMFEDVRAVVFCVALSDYNSLWNDRSGNPSNKMIQTRDLFESILRHPCFQDTPFVLLLNKYDVFEDKIEQGVPLTTCTWFSDFRPVGTSHYTAQNQAQQAYQYIAHKYKELFNSVDCTGRKLFTFQLNALDKTTVSGAFNYVKQILKWDEQKAAGWGIIPDEMSSYSTDISSFSRHSSHSMTRQPDLFRRFRGKIRYCEEFYDVKFNLTLRFW</sequence>
<feature type="compositionally biased region" description="Polar residues" evidence="6">
    <location>
        <begin position="118"/>
        <end position="128"/>
    </location>
</feature>
<keyword evidence="8" id="KW-1185">Reference proteome</keyword>
<dbReference type="Gene3D" id="1.10.400.10">
    <property type="entry name" value="GI Alpha 1, domain 2-like"/>
    <property type="match status" value="1"/>
</dbReference>
<dbReference type="GO" id="GO:0007188">
    <property type="term" value="P:adenylate cyclase-modulating G protein-coupled receptor signaling pathway"/>
    <property type="evidence" value="ECO:0000318"/>
    <property type="project" value="GO_Central"/>
</dbReference>
<keyword evidence="2 4" id="KW-0342">GTP-binding</keyword>
<dbReference type="GO" id="GO:0046872">
    <property type="term" value="F:metal ion binding"/>
    <property type="evidence" value="ECO:0007669"/>
    <property type="project" value="UniProtKB-KW"/>
</dbReference>
<gene>
    <name evidence="7" type="primary">LOC112283360</name>
</gene>
<feature type="compositionally biased region" description="Polar residues" evidence="6">
    <location>
        <begin position="230"/>
        <end position="245"/>
    </location>
</feature>
<evidence type="ECO:0000313" key="7">
    <source>
        <dbReference type="EnsemblPlants" id="Pp3c1_38970V3.2"/>
    </source>
</evidence>
<dbReference type="FunFam" id="1.10.400.10:FF:000013">
    <property type="entry name" value="Extra-large guanine nucleotide-binding protein 2"/>
    <property type="match status" value="1"/>
</dbReference>
<dbReference type="SUPFAM" id="SSF47895">
    <property type="entry name" value="Transducin (alpha subunit), insertion domain"/>
    <property type="match status" value="1"/>
</dbReference>
<keyword evidence="5" id="KW-0460">Magnesium</keyword>
<dbReference type="Proteomes" id="UP000006727">
    <property type="component" value="Chromosome 1"/>
</dbReference>
<dbReference type="EMBL" id="ABEU02000001">
    <property type="status" value="NOT_ANNOTATED_CDS"/>
    <property type="molecule type" value="Genomic_DNA"/>
</dbReference>
<evidence type="ECO:0000256" key="2">
    <source>
        <dbReference type="ARBA" id="ARBA00023134"/>
    </source>
</evidence>
<dbReference type="PANTHER" id="PTHR10218:SF334">
    <property type="entry name" value="EXTRA-LARGE GUANINE NUCLEOTIDE-BINDING PROTEIN 3"/>
    <property type="match status" value="1"/>
</dbReference>